<evidence type="ECO:0000313" key="10">
    <source>
        <dbReference type="Proteomes" id="UP000267029"/>
    </source>
</evidence>
<proteinExistence type="inferred from homology"/>
<dbReference type="GO" id="GO:0001097">
    <property type="term" value="F:TFIIH-class transcription factor complex binding"/>
    <property type="evidence" value="ECO:0007669"/>
    <property type="project" value="TreeGrafter"/>
</dbReference>
<dbReference type="OrthoDB" id="5323195at2759"/>
<dbReference type="GO" id="GO:0003677">
    <property type="term" value="F:DNA binding"/>
    <property type="evidence" value="ECO:0007669"/>
    <property type="project" value="UniProtKB-UniRule"/>
</dbReference>
<dbReference type="PANTHER" id="PTHR12716:SF8">
    <property type="entry name" value="TRANSCRIPTION INITIATION FACTOR IIE SUBUNIT BETA"/>
    <property type="match status" value="1"/>
</dbReference>
<gene>
    <name evidence="9" type="ORF">MCOS_LOCUS1437</name>
</gene>
<dbReference type="AlphaFoldDB" id="A0A0R3U477"/>
<dbReference type="GO" id="GO:0006367">
    <property type="term" value="P:transcription initiation at RNA polymerase II promoter"/>
    <property type="evidence" value="ECO:0007669"/>
    <property type="project" value="UniProtKB-UniRule"/>
</dbReference>
<dbReference type="CDD" id="cd07977">
    <property type="entry name" value="TFIIE_beta_winged_helix"/>
    <property type="match status" value="1"/>
</dbReference>
<accession>A0A0R3U477</accession>
<comment type="subunit">
    <text evidence="7">Tetramer of two alpha and two beta chains.</text>
</comment>
<comment type="subcellular location">
    <subcellularLocation>
        <location evidence="1 7">Nucleus</location>
    </subcellularLocation>
</comment>
<evidence type="ECO:0000313" key="11">
    <source>
        <dbReference type="WBParaSite" id="MCU_006193-RB"/>
    </source>
</evidence>
<keyword evidence="4 7" id="KW-0804">Transcription</keyword>
<dbReference type="InterPro" id="IPR003166">
    <property type="entry name" value="TFIIE_bsu_DNA-bd"/>
</dbReference>
<dbReference type="EMBL" id="UXSR01000180">
    <property type="protein sequence ID" value="VDD75434.1"/>
    <property type="molecule type" value="Genomic_DNA"/>
</dbReference>
<comment type="similarity">
    <text evidence="7">Belongs to the TFIIE beta subunit family.</text>
</comment>
<keyword evidence="2 7" id="KW-0805">Transcription regulation</keyword>
<dbReference type="PROSITE" id="PS51351">
    <property type="entry name" value="TFIIE_BETA_C"/>
    <property type="match status" value="1"/>
</dbReference>
<evidence type="ECO:0000259" key="8">
    <source>
        <dbReference type="PROSITE" id="PS51351"/>
    </source>
</evidence>
<dbReference type="Gene3D" id="1.10.10.10">
    <property type="entry name" value="Winged helix-like DNA-binding domain superfamily/Winged helix DNA-binding domain"/>
    <property type="match status" value="1"/>
</dbReference>
<keyword evidence="5 7" id="KW-0539">Nucleus</keyword>
<evidence type="ECO:0000256" key="6">
    <source>
        <dbReference type="ARBA" id="ARBA00025581"/>
    </source>
</evidence>
<dbReference type="Proteomes" id="UP000267029">
    <property type="component" value="Unassembled WGS sequence"/>
</dbReference>
<dbReference type="GO" id="GO:0005673">
    <property type="term" value="C:transcription factor TFIIE complex"/>
    <property type="evidence" value="ECO:0007669"/>
    <property type="project" value="UniProtKB-UniRule"/>
</dbReference>
<evidence type="ECO:0000313" key="9">
    <source>
        <dbReference type="EMBL" id="VDD75434.1"/>
    </source>
</evidence>
<organism evidence="9 10">
    <name type="scientific">Mesocestoides corti</name>
    <name type="common">Flatworm</name>
    <dbReference type="NCBI Taxonomy" id="53468"/>
    <lineage>
        <taxon>Eukaryota</taxon>
        <taxon>Metazoa</taxon>
        <taxon>Spiralia</taxon>
        <taxon>Lophotrochozoa</taxon>
        <taxon>Platyhelminthes</taxon>
        <taxon>Cestoda</taxon>
        <taxon>Eucestoda</taxon>
        <taxon>Cyclophyllidea</taxon>
        <taxon>Mesocestoididae</taxon>
        <taxon>Mesocestoides</taxon>
    </lineage>
</organism>
<evidence type="ECO:0000256" key="2">
    <source>
        <dbReference type="ARBA" id="ARBA00023015"/>
    </source>
</evidence>
<protein>
    <recommendedName>
        <fullName evidence="7">Transcription initiation factor IIE subunit beta</fullName>
    </recommendedName>
</protein>
<dbReference type="SUPFAM" id="SSF46785">
    <property type="entry name" value="Winged helix' DNA-binding domain"/>
    <property type="match status" value="1"/>
</dbReference>
<dbReference type="InterPro" id="IPR036388">
    <property type="entry name" value="WH-like_DNA-bd_sf"/>
</dbReference>
<evidence type="ECO:0000256" key="3">
    <source>
        <dbReference type="ARBA" id="ARBA00023125"/>
    </source>
</evidence>
<dbReference type="PANTHER" id="PTHR12716">
    <property type="entry name" value="TRANSCRIPTION INITIATION FACTOR IIE, BETA SUBUNIT"/>
    <property type="match status" value="1"/>
</dbReference>
<dbReference type="InterPro" id="IPR036390">
    <property type="entry name" value="WH_DNA-bd_sf"/>
</dbReference>
<reference evidence="9 10" key="1">
    <citation type="submission" date="2018-10" db="EMBL/GenBank/DDBJ databases">
        <authorList>
            <consortium name="Pathogen Informatics"/>
        </authorList>
    </citation>
    <scope>NUCLEOTIDE SEQUENCE [LARGE SCALE GENOMIC DNA]</scope>
</reference>
<dbReference type="STRING" id="53468.A0A0R3U477"/>
<keyword evidence="10" id="KW-1185">Reference proteome</keyword>
<dbReference type="FunFam" id="1.10.10.10:FF:000177">
    <property type="entry name" value="Transcription initiation factor IIE subunit beta"/>
    <property type="match status" value="1"/>
</dbReference>
<dbReference type="InterPro" id="IPR016656">
    <property type="entry name" value="TFIIE-bsu"/>
</dbReference>
<evidence type="ECO:0000256" key="1">
    <source>
        <dbReference type="ARBA" id="ARBA00004123"/>
    </source>
</evidence>
<dbReference type="PIRSF" id="PIRSF016398">
    <property type="entry name" value="TFIIE-beta"/>
    <property type="match status" value="1"/>
</dbReference>
<comment type="function">
    <text evidence="6 7">Recruits TFIIH to the initiation complex and stimulates the RNA polymerase II C-terminal domain kinase and DNA-dependent ATPase activities of TFIIH. Both TFIIH and TFIIE are required for promoter clearance by RNA polymerase.</text>
</comment>
<reference evidence="11" key="2">
    <citation type="submission" date="2019-11" db="UniProtKB">
        <authorList>
            <consortium name="WormBaseParasite"/>
        </authorList>
    </citation>
    <scope>IDENTIFICATION</scope>
</reference>
<dbReference type="Pfam" id="PF02186">
    <property type="entry name" value="TFIIE_beta"/>
    <property type="match status" value="1"/>
</dbReference>
<evidence type="ECO:0000256" key="7">
    <source>
        <dbReference type="PIRNR" id="PIRNR016398"/>
    </source>
</evidence>
<feature type="domain" description="TFIIE beta" evidence="8">
    <location>
        <begin position="52"/>
        <end position="138"/>
    </location>
</feature>
<keyword evidence="3 7" id="KW-0238">DNA-binding</keyword>
<sequence>MDPSLLKEREAFLRRAKNMPVIEKPRIQQQPVSQANVSPTPAKRPFISTSRDYLAMDTRPQNQGRFTLLSRVVKYMKQRHLERDLHPLSVDEILEELMLQDTPQSDINWLENEALPNNPKISVSSDGKFVFKPKYDIRSRNELYQILKKHEIKGLGGIYLDDICEALPEAEKVIQNLGDTVIQVTTPHDKKTVLFFNDKSFDLNVEEEFKQLWRAVSVEGVHEGKIEEYLHKNGITSMSADKKVFIPAAKQKRPGQRRATRPVRLKDNEHLQDILKDFSDKKP</sequence>
<dbReference type="WBParaSite" id="MCU_006193-RB">
    <property type="protein sequence ID" value="MCU_006193-RB"/>
    <property type="gene ID" value="MCU_006193"/>
</dbReference>
<evidence type="ECO:0000256" key="5">
    <source>
        <dbReference type="ARBA" id="ARBA00023242"/>
    </source>
</evidence>
<name>A0A0R3U477_MESCO</name>
<evidence type="ECO:0000256" key="4">
    <source>
        <dbReference type="ARBA" id="ARBA00023163"/>
    </source>
</evidence>